<feature type="domain" description="PASTA" evidence="2">
    <location>
        <begin position="101"/>
        <end position="166"/>
    </location>
</feature>
<dbReference type="Gene3D" id="3.30.10.20">
    <property type="match status" value="3"/>
</dbReference>
<evidence type="ECO:0000313" key="3">
    <source>
        <dbReference type="EMBL" id="RXS95533.1"/>
    </source>
</evidence>
<dbReference type="InterPro" id="IPR005543">
    <property type="entry name" value="PASTA_dom"/>
</dbReference>
<protein>
    <submittedName>
        <fullName evidence="3">PASTA domain-containing protein</fullName>
    </submittedName>
</protein>
<dbReference type="EMBL" id="SDMK01000002">
    <property type="protein sequence ID" value="RXS95533.1"/>
    <property type="molecule type" value="Genomic_DNA"/>
</dbReference>
<dbReference type="PROSITE" id="PS51178">
    <property type="entry name" value="PASTA"/>
    <property type="match status" value="3"/>
</dbReference>
<comment type="caution">
    <text evidence="3">The sequence shown here is derived from an EMBL/GenBank/DDBJ whole genome shotgun (WGS) entry which is preliminary data.</text>
</comment>
<dbReference type="AlphaFoldDB" id="A0A4Q1SEI0"/>
<feature type="compositionally biased region" description="Low complexity" evidence="1">
    <location>
        <begin position="217"/>
        <end position="241"/>
    </location>
</feature>
<accession>A0A4Q1SEI0</accession>
<gene>
    <name evidence="3" type="ORF">ESZ00_13255</name>
</gene>
<feature type="domain" description="PASTA" evidence="2">
    <location>
        <begin position="171"/>
        <end position="273"/>
    </location>
</feature>
<proteinExistence type="predicted"/>
<evidence type="ECO:0000259" key="2">
    <source>
        <dbReference type="PROSITE" id="PS51178"/>
    </source>
</evidence>
<keyword evidence="4" id="KW-1185">Reference proteome</keyword>
<dbReference type="Pfam" id="PF03793">
    <property type="entry name" value="PASTA"/>
    <property type="match status" value="1"/>
</dbReference>
<reference evidence="3 4" key="1">
    <citation type="journal article" date="2016" name="Int. J. Syst. Evol. Microbiol.">
        <title>Acidipila dinghuensis sp. nov., an acidobacterium isolated from forest soil.</title>
        <authorList>
            <person name="Jiang Y.W."/>
            <person name="Wang J."/>
            <person name="Chen M.H."/>
            <person name="Lv Y.Y."/>
            <person name="Qiu L.H."/>
        </authorList>
    </citation>
    <scope>NUCLEOTIDE SEQUENCE [LARGE SCALE GENOMIC DNA]</scope>
    <source>
        <strain evidence="3 4">DHOF10</strain>
    </source>
</reference>
<organism evidence="3 4">
    <name type="scientific">Silvibacterium dinghuense</name>
    <dbReference type="NCBI Taxonomy" id="1560006"/>
    <lineage>
        <taxon>Bacteria</taxon>
        <taxon>Pseudomonadati</taxon>
        <taxon>Acidobacteriota</taxon>
        <taxon>Terriglobia</taxon>
        <taxon>Terriglobales</taxon>
        <taxon>Acidobacteriaceae</taxon>
        <taxon>Silvibacterium</taxon>
    </lineage>
</organism>
<dbReference type="CDD" id="cd06577">
    <property type="entry name" value="PASTA_pknB"/>
    <property type="match status" value="2"/>
</dbReference>
<name>A0A4Q1SEI0_9BACT</name>
<dbReference type="Proteomes" id="UP000290253">
    <property type="component" value="Unassembled WGS sequence"/>
</dbReference>
<evidence type="ECO:0000313" key="4">
    <source>
        <dbReference type="Proteomes" id="UP000290253"/>
    </source>
</evidence>
<evidence type="ECO:0000256" key="1">
    <source>
        <dbReference type="SAM" id="MobiDB-lite"/>
    </source>
</evidence>
<dbReference type="SMART" id="SM00740">
    <property type="entry name" value="PASTA"/>
    <property type="match status" value="3"/>
</dbReference>
<sequence length="273" mass="28230">MLRAFQFILVLLMLAALALISAVVTMHFAIHGAEVAVPDFKDMTVSEATSRAAALGLNVDVDAHSYSIDIPEGHVDAQTPRPGTVVRKDWHVRLVDSLGPQKVAIPKLVGVDQRVAAIQIRRMGLELGQQAQMPDAYAAEGTVVAQTPLPNASGVERPTVSLLTATAPAEDTSGYVMPNFVGQSYATAALAITRAGFQLAPMHTQATESAPLPIQGSSATPSATAQTSVPAAAPASETSPTQPQVAIGTVTSQLPAAGSRVDSGIPVTLTVAQ</sequence>
<feature type="domain" description="PASTA" evidence="2">
    <location>
        <begin position="32"/>
        <end position="100"/>
    </location>
</feature>
<dbReference type="RefSeq" id="WP_129208730.1">
    <property type="nucleotide sequence ID" value="NZ_BMGU01000004.1"/>
</dbReference>
<dbReference type="OrthoDB" id="117799at2"/>
<feature type="region of interest" description="Disordered" evidence="1">
    <location>
        <begin position="208"/>
        <end position="244"/>
    </location>
</feature>